<dbReference type="Pfam" id="PF19699">
    <property type="entry name" value="CLSTN_C"/>
    <property type="match status" value="2"/>
</dbReference>
<dbReference type="PROSITE" id="PS50268">
    <property type="entry name" value="CADHERIN_2"/>
    <property type="match status" value="2"/>
</dbReference>
<dbReference type="PRINTS" id="PR00205">
    <property type="entry name" value="CADHERIN"/>
</dbReference>
<evidence type="ECO:0000256" key="6">
    <source>
        <dbReference type="ARBA" id="ARBA00022889"/>
    </source>
</evidence>
<evidence type="ECO:0000256" key="4">
    <source>
        <dbReference type="ARBA" id="ARBA00022737"/>
    </source>
</evidence>
<dbReference type="SUPFAM" id="SSF49899">
    <property type="entry name" value="Concanavalin A-like lectins/glucanases"/>
    <property type="match status" value="1"/>
</dbReference>
<proteinExistence type="inferred from homology"/>
<dbReference type="GO" id="GO:0051965">
    <property type="term" value="P:positive regulation of synapse assembly"/>
    <property type="evidence" value="ECO:0007669"/>
    <property type="project" value="TreeGrafter"/>
</dbReference>
<dbReference type="SMART" id="SM00112">
    <property type="entry name" value="CA"/>
    <property type="match status" value="2"/>
</dbReference>
<keyword evidence="3" id="KW-0732">Signal</keyword>
<keyword evidence="5 14" id="KW-0106">Calcium</keyword>
<evidence type="ECO:0000259" key="16">
    <source>
        <dbReference type="PROSITE" id="PS50268"/>
    </source>
</evidence>
<keyword evidence="9 15" id="KW-0472">Membrane</keyword>
<evidence type="ECO:0000256" key="12">
    <source>
        <dbReference type="ARBA" id="ARBA00035006"/>
    </source>
</evidence>
<evidence type="ECO:0000313" key="18">
    <source>
        <dbReference type="Proteomes" id="UP000092444"/>
    </source>
</evidence>
<dbReference type="GO" id="GO:0045211">
    <property type="term" value="C:postsynaptic membrane"/>
    <property type="evidence" value="ECO:0007669"/>
    <property type="project" value="UniProtKB-SubCell"/>
</dbReference>
<dbReference type="Gene3D" id="2.60.120.200">
    <property type="match status" value="1"/>
</dbReference>
<dbReference type="GO" id="GO:0005509">
    <property type="term" value="F:calcium ion binding"/>
    <property type="evidence" value="ECO:0007669"/>
    <property type="project" value="UniProtKB-UniRule"/>
</dbReference>
<dbReference type="Pfam" id="PF00028">
    <property type="entry name" value="Cadherin"/>
    <property type="match status" value="1"/>
</dbReference>
<keyword evidence="2 15" id="KW-0812">Transmembrane</keyword>
<dbReference type="GO" id="GO:0030154">
    <property type="term" value="P:cell differentiation"/>
    <property type="evidence" value="ECO:0007669"/>
    <property type="project" value="UniProtKB-ARBA"/>
</dbReference>
<name>A0A1B0G9X2_GLOMM</name>
<evidence type="ECO:0000256" key="3">
    <source>
        <dbReference type="ARBA" id="ARBA00022729"/>
    </source>
</evidence>
<dbReference type="FunFam" id="2.60.40.60:FF:000285">
    <property type="entry name" value="Calsyntenin-1, isoform C"/>
    <property type="match status" value="1"/>
</dbReference>
<dbReference type="FunFam" id="2.60.40.60:FF:000025">
    <property type="entry name" value="Calsyntenin 1"/>
    <property type="match status" value="1"/>
</dbReference>
<evidence type="ECO:0000256" key="15">
    <source>
        <dbReference type="SAM" id="Phobius"/>
    </source>
</evidence>
<reference evidence="17" key="1">
    <citation type="submission" date="2020-05" db="UniProtKB">
        <authorList>
            <consortium name="EnsemblMetazoa"/>
        </authorList>
    </citation>
    <scope>IDENTIFICATION</scope>
    <source>
        <strain evidence="17">Yale</strain>
    </source>
</reference>
<dbReference type="Proteomes" id="UP000092444">
    <property type="component" value="Unassembled WGS sequence"/>
</dbReference>
<dbReference type="EnsemblMetazoa" id="GMOY010109-RA">
    <property type="protein sequence ID" value="GMOY010109-PA"/>
    <property type="gene ID" value="GMOY010109"/>
</dbReference>
<dbReference type="SUPFAM" id="SSF49313">
    <property type="entry name" value="Cadherin-like"/>
    <property type="match status" value="2"/>
</dbReference>
<evidence type="ECO:0000256" key="9">
    <source>
        <dbReference type="ARBA" id="ARBA00023136"/>
    </source>
</evidence>
<sequence length="1038" mass="116856">MNGMECPIVELVGFAMVLQLRCFLLLFGYYIVAGAIAVLPRSSFSATTPSYKYQTVSSSENDDDFLSQKDNILEKSYHGLIRENETSVEITPLIKVDEEKICNFQIVKKPYHEVPFEINLINNLGMLKAHRTLNCEKRKSYHFEIVAVFCDGTHSASANVHITVIDVNEYAPTFLQPSYVTEADEGRLYKEIIRVEAIDKDCTPLYGDVCKYQILNGDQPFSIDNEGSIKNTEPLSHKISHNYILSVVAFDCAMKQSKPIMVSIKVRRMCEARFLGIPERIDYTASSTESLFLFPNARLELCGMLCDKPNLNINIVLKTKHISFGCDRDISNCSRHSDLIDLLPRSTDWTSDLSYDEGPEPIFHFDGFSGVRVPNKILSYQDFSQGPFSIVTIFRHFVEAGPTVSNKHTKEHIICNADDHKMNRHHMALFVRNCRLILLLRKNFNEGDLNIFSPAEWRWKIPQVCDNEWHHYVLNVDQNSKVDLYIDGLRFESSTEDHHSNPEVIDDWPLHAAHGINTTLTVGACYQSSENHLKHGFNGDISEIKILLNRVFSPTDVECGTNCAEHLLPPFGNFLDPETQIQCNTQLNEIYIAAHNKDHLEQLLQRIQYINTKDNPTIGRRNVELRTALLCINQTTIRLPTVETYVMVNEPSNTLSLATASFSNSKNRSTNVNVYTSERPDQIGRPIVTSAPSLVSTQNHKHLVNNNFESKIHYERGSVQIVIKGNSNNLVTYPEIKRGVHILGTINVSVISLIGERISAELQSLDTCSVIVFPSLNPDHEEIEIDGDETLSTTLDIKTNINKDGVEMIGTDSVANYLYVLKALVYSNKKPAYYLNRVFKVACSQLNLQYNTGEFTLTLTVLHPKQIPTGVLDSPNTTPTALLAFSAAHTDYGNINYADNKIFSHAMSHQHDAQEPKSKLHSIGHKAESSHPTTLIILVCVFSVILLSGVSIARLKNSNNHKYTERHQPCPKIADEGLTWDDSALTITINPMQGEAISEESSDSEISESEDEEVVKGRFANINQLEWDNSNIFTAAVN</sequence>
<evidence type="ECO:0000256" key="14">
    <source>
        <dbReference type="PROSITE-ProRule" id="PRU00043"/>
    </source>
</evidence>
<dbReference type="STRING" id="37546.A0A1B0G9X2"/>
<dbReference type="InterPro" id="IPR015919">
    <property type="entry name" value="Cadherin-like_sf"/>
</dbReference>
<keyword evidence="8" id="KW-0770">Synapse</keyword>
<keyword evidence="7 15" id="KW-1133">Transmembrane helix</keyword>
<dbReference type="InterPro" id="IPR002126">
    <property type="entry name" value="Cadherin-like_dom"/>
</dbReference>
<keyword evidence="4" id="KW-0677">Repeat</keyword>
<feature type="domain" description="Cadherin" evidence="16">
    <location>
        <begin position="175"/>
        <end position="280"/>
    </location>
</feature>
<keyword evidence="6" id="KW-0130">Cell adhesion</keyword>
<dbReference type="PhylomeDB" id="A0A1B0G9X2"/>
<feature type="transmembrane region" description="Helical" evidence="15">
    <location>
        <begin position="935"/>
        <end position="953"/>
    </location>
</feature>
<dbReference type="AlphaFoldDB" id="A0A1B0G9X2"/>
<keyword evidence="11" id="KW-0628">Postsynaptic cell membrane</keyword>
<dbReference type="VEuPathDB" id="VectorBase:GMOY010109"/>
<comment type="similarity">
    <text evidence="13">Belongs to the calsyntenin family.</text>
</comment>
<dbReference type="GO" id="GO:0009986">
    <property type="term" value="C:cell surface"/>
    <property type="evidence" value="ECO:0007669"/>
    <property type="project" value="TreeGrafter"/>
</dbReference>
<dbReference type="CDD" id="cd11304">
    <property type="entry name" value="Cadherin_repeat"/>
    <property type="match status" value="2"/>
</dbReference>
<dbReference type="InterPro" id="IPR045588">
    <property type="entry name" value="CLSTN_C"/>
</dbReference>
<evidence type="ECO:0000256" key="10">
    <source>
        <dbReference type="ARBA" id="ARBA00023180"/>
    </source>
</evidence>
<evidence type="ECO:0000256" key="8">
    <source>
        <dbReference type="ARBA" id="ARBA00023018"/>
    </source>
</evidence>
<keyword evidence="18" id="KW-1185">Reference proteome</keyword>
<dbReference type="PANTHER" id="PTHR14139:SF2">
    <property type="entry name" value="CALSYNTENIN-1"/>
    <property type="match status" value="1"/>
</dbReference>
<dbReference type="PANTHER" id="PTHR14139">
    <property type="entry name" value="CALSYNTENIN"/>
    <property type="match status" value="1"/>
</dbReference>
<evidence type="ECO:0000256" key="11">
    <source>
        <dbReference type="ARBA" id="ARBA00023257"/>
    </source>
</evidence>
<dbReference type="GO" id="GO:0007156">
    <property type="term" value="P:homophilic cell adhesion via plasma membrane adhesion molecules"/>
    <property type="evidence" value="ECO:0007669"/>
    <property type="project" value="InterPro"/>
</dbReference>
<dbReference type="EMBL" id="CCAG010019334">
    <property type="status" value="NOT_ANNOTATED_CDS"/>
    <property type="molecule type" value="Genomic_DNA"/>
</dbReference>
<organism evidence="17 18">
    <name type="scientific">Glossina morsitans morsitans</name>
    <name type="common">Savannah tsetse fly</name>
    <dbReference type="NCBI Taxonomy" id="37546"/>
    <lineage>
        <taxon>Eukaryota</taxon>
        <taxon>Metazoa</taxon>
        <taxon>Ecdysozoa</taxon>
        <taxon>Arthropoda</taxon>
        <taxon>Hexapoda</taxon>
        <taxon>Insecta</taxon>
        <taxon>Pterygota</taxon>
        <taxon>Neoptera</taxon>
        <taxon>Endopterygota</taxon>
        <taxon>Diptera</taxon>
        <taxon>Brachycera</taxon>
        <taxon>Muscomorpha</taxon>
        <taxon>Hippoboscoidea</taxon>
        <taxon>Glossinidae</taxon>
        <taxon>Glossina</taxon>
    </lineage>
</organism>
<dbReference type="GO" id="GO:0050806">
    <property type="term" value="P:positive regulation of synaptic transmission"/>
    <property type="evidence" value="ECO:0007669"/>
    <property type="project" value="TreeGrafter"/>
</dbReference>
<evidence type="ECO:0000256" key="13">
    <source>
        <dbReference type="ARBA" id="ARBA00035015"/>
    </source>
</evidence>
<accession>A0A1B0G9X2</accession>
<evidence type="ECO:0000256" key="1">
    <source>
        <dbReference type="ARBA" id="ARBA00022475"/>
    </source>
</evidence>
<feature type="transmembrane region" description="Helical" evidence="15">
    <location>
        <begin position="12"/>
        <end position="39"/>
    </location>
</feature>
<protein>
    <recommendedName>
        <fullName evidence="16">Cadherin domain-containing protein</fullName>
    </recommendedName>
</protein>
<feature type="domain" description="Cadherin" evidence="16">
    <location>
        <begin position="104"/>
        <end position="174"/>
    </location>
</feature>
<evidence type="ECO:0000256" key="7">
    <source>
        <dbReference type="ARBA" id="ARBA00022989"/>
    </source>
</evidence>
<dbReference type="InterPro" id="IPR013320">
    <property type="entry name" value="ConA-like_dom_sf"/>
</dbReference>
<evidence type="ECO:0000256" key="5">
    <source>
        <dbReference type="ARBA" id="ARBA00022837"/>
    </source>
</evidence>
<evidence type="ECO:0000313" key="17">
    <source>
        <dbReference type="EnsemblMetazoa" id="GMOY010109-PA"/>
    </source>
</evidence>
<keyword evidence="10" id="KW-0325">Glycoprotein</keyword>
<dbReference type="Gene3D" id="2.60.40.60">
    <property type="entry name" value="Cadherins"/>
    <property type="match status" value="2"/>
</dbReference>
<comment type="subcellular location">
    <subcellularLocation>
        <location evidence="12">Postsynaptic cell membrane</location>
        <topology evidence="12">Single-pass type I membrane protein</topology>
    </subcellularLocation>
</comment>
<keyword evidence="1" id="KW-1003">Cell membrane</keyword>
<evidence type="ECO:0000256" key="2">
    <source>
        <dbReference type="ARBA" id="ARBA00022692"/>
    </source>
</evidence>